<dbReference type="PATRIC" id="fig|1214179.4.peg.1469"/>
<sequence>MSLLDIAKQLKANGYNPREDKVNNGNQHLPGGEYPVVLSGVEARVADSGWESINYAFEVRDPDSPFNGRTQYVGMGTLTDWVKNGKTMDLTSMVETTVKFFHKALELADDKMVGPDLEDNKTMEEALKRKAVGTKFILVIGEYTKRDKSIGYNYDLEVYPGAKTSEPLEIDDDDLPF</sequence>
<reference evidence="1 2" key="1">
    <citation type="journal article" date="2014" name="Genome Announc.">
        <title>Whole-Genome Sequence of Streptococcus suis Serotype 4 Reference Strain 6407.</title>
        <authorList>
            <person name="Wang K."/>
            <person name="Chen J."/>
            <person name="Yao H."/>
            <person name="Lu C."/>
        </authorList>
    </citation>
    <scope>NUCLEOTIDE SEQUENCE [LARGE SCALE GENOMIC DNA]</scope>
    <source>
        <strain evidence="1">6407</strain>
    </source>
</reference>
<dbReference type="RefSeq" id="WP_024390751.1">
    <property type="nucleotide sequence ID" value="NZ_ALLE01000032.1"/>
</dbReference>
<gene>
    <name evidence="1" type="ORF">ID09_07480</name>
</gene>
<evidence type="ECO:0000313" key="2">
    <source>
        <dbReference type="Proteomes" id="UP000028185"/>
    </source>
</evidence>
<dbReference type="Proteomes" id="UP000028185">
    <property type="component" value="Chromosome"/>
</dbReference>
<protein>
    <submittedName>
        <fullName evidence="1">Uncharacterized protein</fullName>
    </submittedName>
</protein>
<dbReference type="EMBL" id="CP008921">
    <property type="protein sequence ID" value="AIG43865.1"/>
    <property type="molecule type" value="Genomic_DNA"/>
</dbReference>
<dbReference type="HOGENOM" id="CLU_135076_0_0_9"/>
<evidence type="ECO:0000313" key="1">
    <source>
        <dbReference type="EMBL" id="AIG43865.1"/>
    </source>
</evidence>
<accession>A0A075SS87</accession>
<dbReference type="AlphaFoldDB" id="A0A075SS87"/>
<name>A0A075SS87_STRSU</name>
<organism evidence="1 2">
    <name type="scientific">Streptococcus suis 6407</name>
    <dbReference type="NCBI Taxonomy" id="1214179"/>
    <lineage>
        <taxon>Bacteria</taxon>
        <taxon>Bacillati</taxon>
        <taxon>Bacillota</taxon>
        <taxon>Bacilli</taxon>
        <taxon>Lactobacillales</taxon>
        <taxon>Streptococcaceae</taxon>
        <taxon>Streptococcus</taxon>
    </lineage>
</organism>
<proteinExistence type="predicted"/>